<dbReference type="KEGG" id="pgin:FRZ67_14140"/>
<reference evidence="1 2" key="1">
    <citation type="journal article" date="2016" name="Int. J. Syst. Evol. Microbiol.">
        <title>Panacibacter ginsenosidivorans gen. nov., sp. nov., with ginsenoside converting activity isolated from soil of a ginseng field.</title>
        <authorList>
            <person name="Siddiqi M.Z."/>
            <person name="Muhammad Shafi S."/>
            <person name="Choi K.D."/>
            <person name="Im W.T."/>
        </authorList>
    </citation>
    <scope>NUCLEOTIDE SEQUENCE [LARGE SCALE GENOMIC DNA]</scope>
    <source>
        <strain evidence="1 2">Gsoil1550</strain>
    </source>
</reference>
<gene>
    <name evidence="1" type="ORF">FRZ67_14140</name>
</gene>
<dbReference type="RefSeq" id="WP_147190340.1">
    <property type="nucleotide sequence ID" value="NZ_CP042435.1"/>
</dbReference>
<organism evidence="1 2">
    <name type="scientific">Panacibacter ginsenosidivorans</name>
    <dbReference type="NCBI Taxonomy" id="1813871"/>
    <lineage>
        <taxon>Bacteria</taxon>
        <taxon>Pseudomonadati</taxon>
        <taxon>Bacteroidota</taxon>
        <taxon>Chitinophagia</taxon>
        <taxon>Chitinophagales</taxon>
        <taxon>Chitinophagaceae</taxon>
        <taxon>Panacibacter</taxon>
    </lineage>
</organism>
<evidence type="ECO:0000313" key="1">
    <source>
        <dbReference type="EMBL" id="QEC68387.1"/>
    </source>
</evidence>
<accession>A0A5B8VA59</accession>
<sequence>MVHRLLQLFFLLFILAYYGCGTTSAVKQNYTFEDKQVFDLVDRLKKNPNDEEAKHLLPEAYRAALNKRDSLTDAKYYNLGGGDRHIALANEWLVMQHMYEAILSTPAAKEALPNPWDPSYKIQEEYNHAADEYYEQGVSNLNYNTREGAQKAYDYFVKANKAVPGYKDVKDLMAEAYDKSYIKVIVNPVNYYNNGYNFWGFQNDWLQQQMVRDLNFRSYRNVKFFNDWEARSQNIQPDKIVDLNFTRIFISQLFTQYYTLNRTAQIKTGETKTNPPRPIYTTVTATVYVTKRYMQSNATLQCRIYDAYSSRNSFYDNFSNTYNWEIQTATYRGDSRALTADDLRLINNSFVNEPRREDIADKLLRDSYNMLLSRINSRVSF</sequence>
<dbReference type="EMBL" id="CP042435">
    <property type="protein sequence ID" value="QEC68387.1"/>
    <property type="molecule type" value="Genomic_DNA"/>
</dbReference>
<name>A0A5B8VA59_9BACT</name>
<evidence type="ECO:0000313" key="2">
    <source>
        <dbReference type="Proteomes" id="UP000321533"/>
    </source>
</evidence>
<dbReference type="AlphaFoldDB" id="A0A5B8VA59"/>
<dbReference type="OrthoDB" id="1489643at2"/>
<keyword evidence="2" id="KW-1185">Reference proteome</keyword>
<dbReference type="Proteomes" id="UP000321533">
    <property type="component" value="Chromosome"/>
</dbReference>
<proteinExistence type="predicted"/>
<protein>
    <submittedName>
        <fullName evidence="1">Uncharacterized protein</fullName>
    </submittedName>
</protein>